<dbReference type="PANTHER" id="PTHR43668:SF2">
    <property type="entry name" value="ALLANTOINASE"/>
    <property type="match status" value="1"/>
</dbReference>
<dbReference type="InterPro" id="IPR013108">
    <property type="entry name" value="Amidohydro_3"/>
</dbReference>
<keyword evidence="6" id="KW-1185">Reference proteome</keyword>
<dbReference type="Pfam" id="PF07969">
    <property type="entry name" value="Amidohydro_3"/>
    <property type="match status" value="1"/>
</dbReference>
<keyword evidence="2" id="KW-0665">Pyrimidine biosynthesis</keyword>
<evidence type="ECO:0000259" key="3">
    <source>
        <dbReference type="Pfam" id="PF07969"/>
    </source>
</evidence>
<dbReference type="AlphaFoldDB" id="A0A6L9MLA3"/>
<dbReference type="InterPro" id="IPR050138">
    <property type="entry name" value="DHOase/Allantoinase_Hydrolase"/>
</dbReference>
<dbReference type="Proteomes" id="UP000476332">
    <property type="component" value="Unassembled WGS sequence"/>
</dbReference>
<dbReference type="InterPro" id="IPR011059">
    <property type="entry name" value="Metal-dep_hydrolase_composite"/>
</dbReference>
<dbReference type="GO" id="GO:0004038">
    <property type="term" value="F:allantoinase activity"/>
    <property type="evidence" value="ECO:0007669"/>
    <property type="project" value="TreeGrafter"/>
</dbReference>
<dbReference type="GO" id="GO:0006221">
    <property type="term" value="P:pyrimidine nucleotide biosynthetic process"/>
    <property type="evidence" value="ECO:0007669"/>
    <property type="project" value="UniProtKB-KW"/>
</dbReference>
<dbReference type="EMBL" id="JAAAMJ010000018">
    <property type="protein sequence ID" value="NDV88617.1"/>
    <property type="molecule type" value="Genomic_DNA"/>
</dbReference>
<dbReference type="GO" id="GO:0004151">
    <property type="term" value="F:dihydroorotase activity"/>
    <property type="evidence" value="ECO:0007669"/>
    <property type="project" value="UniProtKB-EC"/>
</dbReference>
<evidence type="ECO:0000313" key="6">
    <source>
        <dbReference type="Proteomes" id="UP000476332"/>
    </source>
</evidence>
<comment type="caution">
    <text evidence="5">The sequence shown here is derived from an EMBL/GenBank/DDBJ whole genome shotgun (WGS) entry which is preliminary data.</text>
</comment>
<evidence type="ECO:0000313" key="5">
    <source>
        <dbReference type="EMBL" id="NDV88617.1"/>
    </source>
</evidence>
<dbReference type="CDD" id="cd01317">
    <property type="entry name" value="DHOase_IIa"/>
    <property type="match status" value="1"/>
</dbReference>
<dbReference type="InterPro" id="IPR032466">
    <property type="entry name" value="Metal_Hydrolase"/>
</dbReference>
<dbReference type="GO" id="GO:0006145">
    <property type="term" value="P:purine nucleobase catabolic process"/>
    <property type="evidence" value="ECO:0007669"/>
    <property type="project" value="TreeGrafter"/>
</dbReference>
<sequence>MTRPLVLEGIRIVDPDRGVDAAGTVIVIDGKIAAAGADALNQGHPEGAEVVDGRRFTALPGLVDARVFIGEPGGEHRETIRSASRAAAAGGVTSILTMPDTDPVVDHVALAEFVMRTARETAEINVFPAAALTRGLLGQEMTEIGLLGAAGVRAFTEGRKTIANPALLRRIMTYARDFDALVMHETQDAELTGSGVMTEGLLASWLGLPGVPREAEVIPLERDLRLAELTGCRYHAAKISTAASADAVRRAKARGLSVTAGVSINHLALNENDIGEYRTYFRLSPPLRPEDDRKAMVEAVADGTIDIIVSSHDPHDEDGKRHPFAEAEVGAIGLETLFAAALRLHHDGSLSLMRAIETLTTAPARLLKLDRGTLRPGRPADIAIVDLDAPFIYSKADIRSQSKNTAFENARFQGRVLRTIVAGRTVFTATDGD</sequence>
<dbReference type="InterPro" id="IPR004722">
    <property type="entry name" value="DHOase"/>
</dbReference>
<dbReference type="GO" id="GO:0005737">
    <property type="term" value="C:cytoplasm"/>
    <property type="evidence" value="ECO:0007669"/>
    <property type="project" value="TreeGrafter"/>
</dbReference>
<dbReference type="NCBIfam" id="TIGR00857">
    <property type="entry name" value="pyrC_multi"/>
    <property type="match status" value="1"/>
</dbReference>
<feature type="domain" description="Amidohydrolase 3" evidence="3">
    <location>
        <begin position="345"/>
        <end position="427"/>
    </location>
</feature>
<dbReference type="Pfam" id="PF12890">
    <property type="entry name" value="DHOase"/>
    <property type="match status" value="1"/>
</dbReference>
<dbReference type="Gene3D" id="3.20.20.140">
    <property type="entry name" value="Metal-dependent hydrolases"/>
    <property type="match status" value="1"/>
</dbReference>
<dbReference type="NCBIfam" id="NF006558">
    <property type="entry name" value="PRK09059.1"/>
    <property type="match status" value="1"/>
</dbReference>
<dbReference type="PANTHER" id="PTHR43668">
    <property type="entry name" value="ALLANTOINASE"/>
    <property type="match status" value="1"/>
</dbReference>
<reference evidence="5 6" key="1">
    <citation type="submission" date="2020-01" db="EMBL/GenBank/DDBJ databases">
        <title>Genomes of bacteria type strains.</title>
        <authorList>
            <person name="Chen J."/>
            <person name="Zhu S."/>
            <person name="Chen J."/>
        </authorList>
    </citation>
    <scope>NUCLEOTIDE SEQUENCE [LARGE SCALE GENOMIC DNA]</scope>
    <source>
        <strain evidence="5 6">KCTC 52919</strain>
    </source>
</reference>
<keyword evidence="1" id="KW-0862">Zinc</keyword>
<feature type="domain" description="Dihydroorotase catalytic" evidence="4">
    <location>
        <begin position="59"/>
        <end position="242"/>
    </location>
</feature>
<dbReference type="SUPFAM" id="SSF51556">
    <property type="entry name" value="Metallo-dependent hydrolases"/>
    <property type="match status" value="1"/>
</dbReference>
<gene>
    <name evidence="5" type="ORF">GTW51_18100</name>
</gene>
<name>A0A6L9MLA3_9HYPH</name>
<protein>
    <submittedName>
        <fullName evidence="5">Dihydroorotase</fullName>
        <ecNumber evidence="5">3.5.2.3</ecNumber>
    </submittedName>
</protein>
<dbReference type="EC" id="3.5.2.3" evidence="5"/>
<dbReference type="SUPFAM" id="SSF51338">
    <property type="entry name" value="Composite domain of metallo-dependent hydrolases"/>
    <property type="match status" value="1"/>
</dbReference>
<proteinExistence type="predicted"/>
<organism evidence="5 6">
    <name type="scientific">Aurantimonas aggregata</name>
    <dbReference type="NCBI Taxonomy" id="2047720"/>
    <lineage>
        <taxon>Bacteria</taxon>
        <taxon>Pseudomonadati</taxon>
        <taxon>Pseudomonadota</taxon>
        <taxon>Alphaproteobacteria</taxon>
        <taxon>Hyphomicrobiales</taxon>
        <taxon>Aurantimonadaceae</taxon>
        <taxon>Aurantimonas</taxon>
    </lineage>
</organism>
<evidence type="ECO:0000256" key="2">
    <source>
        <dbReference type="ARBA" id="ARBA00022975"/>
    </source>
</evidence>
<dbReference type="InterPro" id="IPR024403">
    <property type="entry name" value="DHOase_cat"/>
</dbReference>
<evidence type="ECO:0000256" key="1">
    <source>
        <dbReference type="ARBA" id="ARBA00022833"/>
    </source>
</evidence>
<keyword evidence="5" id="KW-0378">Hydrolase</keyword>
<dbReference type="Gene3D" id="2.30.40.10">
    <property type="entry name" value="Urease, subunit C, domain 1"/>
    <property type="match status" value="1"/>
</dbReference>
<accession>A0A6L9MLA3</accession>
<evidence type="ECO:0000259" key="4">
    <source>
        <dbReference type="Pfam" id="PF12890"/>
    </source>
</evidence>
<dbReference type="RefSeq" id="WP_163045471.1">
    <property type="nucleotide sequence ID" value="NZ_JAAAMJ010000018.1"/>
</dbReference>
<dbReference type="GO" id="GO:0046872">
    <property type="term" value="F:metal ion binding"/>
    <property type="evidence" value="ECO:0007669"/>
    <property type="project" value="InterPro"/>
</dbReference>